<feature type="transmembrane region" description="Helical" evidence="8">
    <location>
        <begin position="130"/>
        <end position="151"/>
    </location>
</feature>
<feature type="transmembrane region" description="Helical" evidence="8">
    <location>
        <begin position="286"/>
        <end position="308"/>
    </location>
</feature>
<evidence type="ECO:0000256" key="5">
    <source>
        <dbReference type="ARBA" id="ARBA00022801"/>
    </source>
</evidence>
<dbReference type="GO" id="GO:0012505">
    <property type="term" value="C:endomembrane system"/>
    <property type="evidence" value="ECO:0007669"/>
    <property type="project" value="UniProtKB-ARBA"/>
</dbReference>
<dbReference type="Proteomes" id="UP000189703">
    <property type="component" value="Unplaced"/>
</dbReference>
<evidence type="ECO:0000313" key="12">
    <source>
        <dbReference type="RefSeq" id="XP_010262520.1"/>
    </source>
</evidence>
<evidence type="ECO:0000256" key="2">
    <source>
        <dbReference type="ARBA" id="ARBA00004141"/>
    </source>
</evidence>
<organism evidence="10 11">
    <name type="scientific">Nelumbo nucifera</name>
    <name type="common">Sacred lotus</name>
    <dbReference type="NCBI Taxonomy" id="4432"/>
    <lineage>
        <taxon>Eukaryota</taxon>
        <taxon>Viridiplantae</taxon>
        <taxon>Streptophyta</taxon>
        <taxon>Embryophyta</taxon>
        <taxon>Tracheophyta</taxon>
        <taxon>Spermatophyta</taxon>
        <taxon>Magnoliopsida</taxon>
        <taxon>Proteales</taxon>
        <taxon>Nelumbonaceae</taxon>
        <taxon>Nelumbo</taxon>
    </lineage>
</organism>
<dbReference type="FunFam" id="1.20.1540.10:FF:000019">
    <property type="entry name" value="RHOMBOID-like protein"/>
    <property type="match status" value="1"/>
</dbReference>
<dbReference type="RefSeq" id="XP_010262520.1">
    <property type="nucleotide sequence ID" value="XM_010264218.2"/>
</dbReference>
<gene>
    <name evidence="11 12" type="primary">LOC104601035</name>
</gene>
<dbReference type="InterPro" id="IPR022764">
    <property type="entry name" value="Peptidase_S54_rhomboid_dom"/>
</dbReference>
<dbReference type="GO" id="GO:0005737">
    <property type="term" value="C:cytoplasm"/>
    <property type="evidence" value="ECO:0007669"/>
    <property type="project" value="UniProtKB-ARBA"/>
</dbReference>
<dbReference type="eggNOG" id="KOG2289">
    <property type="taxonomic scope" value="Eukaryota"/>
</dbReference>
<dbReference type="GO" id="GO:0004252">
    <property type="term" value="F:serine-type endopeptidase activity"/>
    <property type="evidence" value="ECO:0007669"/>
    <property type="project" value="InterPro"/>
</dbReference>
<sequence>MGRDPPSDIESKVHSQPRRVDNVIHPVGPEASSMPAYFFREFRPFKKWFPWLIPSFVVANVVLFVITMYINNCPENSVSCVAPSLGRFSFQPFKENPLLGPSSSTLQKMGALDVDKVVHKHQAWRLISCIWLHAGVFHILANMLSLLFIGIRLEQEFGFVRIGLLYVISGLGGSLLSALFIQSNISVGASGALFGLLGGMLSELITNWTIYSNKFAALLTLIFIIVVNLAVGILPHVDNFAHIGGFVSGFLLGFVFLIRPQFGWINQRSSSQYTSSMKPKHKIYQYVLWILALILLVAGFTAGLVMLFRGVNANDHCSWCHYLSCIPTSRWSCKSEQMYCLESQNGGQFNLTCPSNGKSRIYALSNPSESQIRTLCTQLCT</sequence>
<evidence type="ECO:0000256" key="7">
    <source>
        <dbReference type="ARBA" id="ARBA00023136"/>
    </source>
</evidence>
<dbReference type="Pfam" id="PF01694">
    <property type="entry name" value="Rhomboid"/>
    <property type="match status" value="1"/>
</dbReference>
<feature type="domain" description="Peptidase S54 rhomboid" evidence="9">
    <location>
        <begin position="121"/>
        <end position="257"/>
    </location>
</feature>
<dbReference type="GO" id="GO:0006508">
    <property type="term" value="P:proteolysis"/>
    <property type="evidence" value="ECO:0007669"/>
    <property type="project" value="UniProtKB-KW"/>
</dbReference>
<dbReference type="OrthoDB" id="418595at2759"/>
<evidence type="ECO:0000313" key="11">
    <source>
        <dbReference type="RefSeq" id="XP_010262519.1"/>
    </source>
</evidence>
<accession>A0A1U8AJS0</accession>
<dbReference type="InterPro" id="IPR035952">
    <property type="entry name" value="Rhomboid-like_sf"/>
</dbReference>
<keyword evidence="7 8" id="KW-0472">Membrane</keyword>
<feature type="transmembrane region" description="Helical" evidence="8">
    <location>
        <begin position="163"/>
        <end position="181"/>
    </location>
</feature>
<evidence type="ECO:0000256" key="3">
    <source>
        <dbReference type="ARBA" id="ARBA00009045"/>
    </source>
</evidence>
<keyword evidence="6 8" id="KW-1133">Transmembrane helix</keyword>
<dbReference type="InterPro" id="IPR002610">
    <property type="entry name" value="Peptidase_S54_rhomboid-like"/>
</dbReference>
<keyword evidence="8" id="KW-0720">Serine protease</keyword>
<feature type="transmembrane region" description="Helical" evidence="8">
    <location>
        <begin position="240"/>
        <end position="258"/>
    </location>
</feature>
<feature type="transmembrane region" description="Helical" evidence="8">
    <location>
        <begin position="215"/>
        <end position="234"/>
    </location>
</feature>
<evidence type="ECO:0000256" key="1">
    <source>
        <dbReference type="ARBA" id="ARBA00000156"/>
    </source>
</evidence>
<evidence type="ECO:0000256" key="6">
    <source>
        <dbReference type="ARBA" id="ARBA00022989"/>
    </source>
</evidence>
<feature type="transmembrane region" description="Helical" evidence="8">
    <location>
        <begin position="187"/>
        <end position="208"/>
    </location>
</feature>
<dbReference type="STRING" id="4432.A0A1U8AJS0"/>
<dbReference type="KEGG" id="nnu:104601035"/>
<comment type="similarity">
    <text evidence="3 8">Belongs to the peptidase S54 family.</text>
</comment>
<proteinExistence type="inferred from homology"/>
<protein>
    <recommendedName>
        <fullName evidence="8">RHOMBOID-like protein</fullName>
        <ecNumber evidence="8">3.4.21.105</ecNumber>
    </recommendedName>
</protein>
<keyword evidence="5 8" id="KW-0378">Hydrolase</keyword>
<dbReference type="GeneID" id="104601035"/>
<feature type="transmembrane region" description="Helical" evidence="8">
    <location>
        <begin position="48"/>
        <end position="70"/>
    </location>
</feature>
<dbReference type="SUPFAM" id="SSF144091">
    <property type="entry name" value="Rhomboid-like"/>
    <property type="match status" value="1"/>
</dbReference>
<evidence type="ECO:0000256" key="8">
    <source>
        <dbReference type="RuleBase" id="RU362115"/>
    </source>
</evidence>
<dbReference type="PANTHER" id="PTHR22936">
    <property type="entry name" value="RHOMBOID-RELATED"/>
    <property type="match status" value="1"/>
</dbReference>
<comment type="subcellular location">
    <subcellularLocation>
        <location evidence="2 8">Membrane</location>
        <topology evidence="2 8">Multi-pass membrane protein</topology>
    </subcellularLocation>
</comment>
<dbReference type="GO" id="GO:0016020">
    <property type="term" value="C:membrane"/>
    <property type="evidence" value="ECO:0007669"/>
    <property type="project" value="UniProtKB-SubCell"/>
</dbReference>
<reference evidence="11 12" key="1">
    <citation type="submission" date="2025-04" db="UniProtKB">
        <authorList>
            <consortium name="RefSeq"/>
        </authorList>
    </citation>
    <scope>IDENTIFICATION</scope>
</reference>
<dbReference type="EC" id="3.4.21.105" evidence="8"/>
<evidence type="ECO:0000313" key="10">
    <source>
        <dbReference type="Proteomes" id="UP000189703"/>
    </source>
</evidence>
<dbReference type="RefSeq" id="XP_010262519.1">
    <property type="nucleotide sequence ID" value="XM_010264217.2"/>
</dbReference>
<comment type="catalytic activity">
    <reaction evidence="1 8">
        <text>Cleaves type-1 transmembrane domains using a catalytic dyad composed of serine and histidine that are contributed by different transmembrane domains.</text>
        <dbReference type="EC" id="3.4.21.105"/>
    </reaction>
</comment>
<dbReference type="OMA" id="HKHQVWR"/>
<dbReference type="PANTHER" id="PTHR22936:SF107">
    <property type="entry name" value="RHOMBOID-LIKE PROTEIN 1"/>
    <property type="match status" value="1"/>
</dbReference>
<keyword evidence="4 8" id="KW-0812">Transmembrane</keyword>
<evidence type="ECO:0000256" key="4">
    <source>
        <dbReference type="ARBA" id="ARBA00022692"/>
    </source>
</evidence>
<dbReference type="AlphaFoldDB" id="A0A1U8AJS0"/>
<dbReference type="Gene3D" id="1.20.1540.10">
    <property type="entry name" value="Rhomboid-like"/>
    <property type="match status" value="1"/>
</dbReference>
<name>A0A1U8AJS0_NELNU</name>
<evidence type="ECO:0000259" key="9">
    <source>
        <dbReference type="Pfam" id="PF01694"/>
    </source>
</evidence>
<keyword evidence="10" id="KW-1185">Reference proteome</keyword>
<comment type="function">
    <text evidence="8">Serine protease involved in intramembrane proteolysis.</text>
</comment>
<keyword evidence="8" id="KW-0645">Protease</keyword>